<keyword evidence="4" id="KW-0238">DNA-binding</keyword>
<evidence type="ECO:0000256" key="3">
    <source>
        <dbReference type="ARBA" id="ARBA00022806"/>
    </source>
</evidence>
<dbReference type="AlphaFoldDB" id="A0A3B0UGB9"/>
<evidence type="ECO:0000256" key="4">
    <source>
        <dbReference type="ARBA" id="ARBA00023125"/>
    </source>
</evidence>
<protein>
    <submittedName>
        <fullName evidence="7">ATP-dependent DNA helicase RecG</fullName>
        <ecNumber evidence="7">3.6.4.12</ecNumber>
    </submittedName>
</protein>
<dbReference type="Gene3D" id="3.40.50.300">
    <property type="entry name" value="P-loop containing nucleotide triphosphate hydrolases"/>
    <property type="match status" value="1"/>
</dbReference>
<dbReference type="GO" id="GO:0003678">
    <property type="term" value="F:DNA helicase activity"/>
    <property type="evidence" value="ECO:0007669"/>
    <property type="project" value="UniProtKB-EC"/>
</dbReference>
<dbReference type="GO" id="GO:0006281">
    <property type="term" value="P:DNA repair"/>
    <property type="evidence" value="ECO:0007669"/>
    <property type="project" value="UniProtKB-KW"/>
</dbReference>
<keyword evidence="2 7" id="KW-0378">Hydrolase</keyword>
<dbReference type="InterPro" id="IPR047112">
    <property type="entry name" value="RecG/Mfd"/>
</dbReference>
<name>A0A3B0UGB9_9ZZZZ</name>
<dbReference type="EC" id="3.6.4.12" evidence="7"/>
<accession>A0A3B0UGB9</accession>
<dbReference type="InterPro" id="IPR033454">
    <property type="entry name" value="RecG_wedge"/>
</dbReference>
<dbReference type="CDD" id="cd04488">
    <property type="entry name" value="RecG_wedge_OBF"/>
    <property type="match status" value="1"/>
</dbReference>
<evidence type="ECO:0000313" key="7">
    <source>
        <dbReference type="EMBL" id="VAW19354.1"/>
    </source>
</evidence>
<keyword evidence="5" id="KW-0234">DNA repair</keyword>
<keyword evidence="1" id="KW-0227">DNA damage</keyword>
<dbReference type="Gene3D" id="2.40.50.140">
    <property type="entry name" value="Nucleic acid-binding proteins"/>
    <property type="match status" value="1"/>
</dbReference>
<dbReference type="GO" id="GO:0003677">
    <property type="term" value="F:DNA binding"/>
    <property type="evidence" value="ECO:0007669"/>
    <property type="project" value="UniProtKB-KW"/>
</dbReference>
<dbReference type="InterPro" id="IPR027417">
    <property type="entry name" value="P-loop_NTPase"/>
</dbReference>
<dbReference type="Pfam" id="PF00270">
    <property type="entry name" value="DEAD"/>
    <property type="match status" value="1"/>
</dbReference>
<evidence type="ECO:0000256" key="1">
    <source>
        <dbReference type="ARBA" id="ARBA00022763"/>
    </source>
</evidence>
<dbReference type="InterPro" id="IPR012340">
    <property type="entry name" value="NA-bd_OB-fold"/>
</dbReference>
<dbReference type="Pfam" id="PF17191">
    <property type="entry name" value="RecG_wedge"/>
    <property type="match status" value="1"/>
</dbReference>
<dbReference type="SMART" id="SM00487">
    <property type="entry name" value="DEXDc"/>
    <property type="match status" value="1"/>
</dbReference>
<keyword evidence="3 7" id="KW-0347">Helicase</keyword>
<dbReference type="GO" id="GO:0005524">
    <property type="term" value="F:ATP binding"/>
    <property type="evidence" value="ECO:0007669"/>
    <property type="project" value="InterPro"/>
</dbReference>
<feature type="domain" description="Helicase ATP-binding" evidence="6">
    <location>
        <begin position="284"/>
        <end position="445"/>
    </location>
</feature>
<dbReference type="InterPro" id="IPR014001">
    <property type="entry name" value="Helicase_ATP-bd"/>
</dbReference>
<reference evidence="7" key="1">
    <citation type="submission" date="2018-06" db="EMBL/GenBank/DDBJ databases">
        <authorList>
            <person name="Zhirakovskaya E."/>
        </authorList>
    </citation>
    <scope>NUCLEOTIDE SEQUENCE</scope>
</reference>
<evidence type="ECO:0000256" key="5">
    <source>
        <dbReference type="ARBA" id="ARBA00023204"/>
    </source>
</evidence>
<dbReference type="InterPro" id="IPR011545">
    <property type="entry name" value="DEAD/DEAH_box_helicase_dom"/>
</dbReference>
<dbReference type="PROSITE" id="PS51192">
    <property type="entry name" value="HELICASE_ATP_BIND_1"/>
    <property type="match status" value="1"/>
</dbReference>
<sequence>MLNPFFTSLRSFKGVGPRLNSILDRLFMAGDSGGTQAVDLLMHMPERAIDRRKQVNIAQAEIGEICTLKLHIDRHFPAPRGRRSIPHRIEAHDESGEISLIFFGNNGGWVERMAPVGEVRHVSGEVAIFNGKKQIVHPDYVVEEDKFSTMPLVEPVYPLTHGLSHKVLNQLSKRIVETVPDLDEWIDSKRIKANNWPGFKKAMQLVHNPEKPDDLSVTGPARMRLAYDEYLAGQLTLQLIRSQMVVEKGIARKIDGPLSEKLLSSLPYELTSGQKTAVEEIEQDLKSGDRMARLLQGDVGSGKTIVALMAMVSCTQSGAQSALMAPTELLANQHFATLKPLCDSIGLNVVLVTGKMRVAARLEAMEKITSGEAHIIIGTHALFQQDISFYDLGLSVVDEQHRFGVHQRLALSKKGQKSDLLVMTATPIPRTLILTHFGDMAISLLREKPAGRQPIDTAVLPFSSYGRVVERLKTRVEDGAQ</sequence>
<organism evidence="7">
    <name type="scientific">hydrothermal vent metagenome</name>
    <dbReference type="NCBI Taxonomy" id="652676"/>
    <lineage>
        <taxon>unclassified sequences</taxon>
        <taxon>metagenomes</taxon>
        <taxon>ecological metagenomes</taxon>
    </lineage>
</organism>
<gene>
    <name evidence="7" type="ORF">MNBD_ALPHA11-2156</name>
</gene>
<dbReference type="SUPFAM" id="SSF50249">
    <property type="entry name" value="Nucleic acid-binding proteins"/>
    <property type="match status" value="1"/>
</dbReference>
<dbReference type="SUPFAM" id="SSF52540">
    <property type="entry name" value="P-loop containing nucleoside triphosphate hydrolases"/>
    <property type="match status" value="1"/>
</dbReference>
<evidence type="ECO:0000256" key="2">
    <source>
        <dbReference type="ARBA" id="ARBA00022801"/>
    </source>
</evidence>
<dbReference type="PANTHER" id="PTHR47964:SF1">
    <property type="entry name" value="ATP-DEPENDENT DNA HELICASE HOMOLOG RECG, CHLOROPLASTIC"/>
    <property type="match status" value="1"/>
</dbReference>
<dbReference type="CDD" id="cd17992">
    <property type="entry name" value="DEXHc_RecG"/>
    <property type="match status" value="1"/>
</dbReference>
<keyword evidence="3 7" id="KW-0547">Nucleotide-binding</keyword>
<dbReference type="EMBL" id="UOEQ01000212">
    <property type="protein sequence ID" value="VAW19354.1"/>
    <property type="molecule type" value="Genomic_DNA"/>
</dbReference>
<feature type="non-terminal residue" evidence="7">
    <location>
        <position position="481"/>
    </location>
</feature>
<proteinExistence type="predicted"/>
<keyword evidence="3 7" id="KW-0067">ATP-binding</keyword>
<dbReference type="PANTHER" id="PTHR47964">
    <property type="entry name" value="ATP-DEPENDENT DNA HELICASE HOMOLOG RECG, CHLOROPLASTIC"/>
    <property type="match status" value="1"/>
</dbReference>
<dbReference type="GO" id="GO:0016787">
    <property type="term" value="F:hydrolase activity"/>
    <property type="evidence" value="ECO:0007669"/>
    <property type="project" value="UniProtKB-KW"/>
</dbReference>
<evidence type="ECO:0000259" key="6">
    <source>
        <dbReference type="PROSITE" id="PS51192"/>
    </source>
</evidence>